<reference evidence="3 5" key="1">
    <citation type="submission" date="2022-04" db="EMBL/GenBank/DDBJ databases">
        <title>Chromosome-level reference genomes for two strains of Caenorhabditis briggsae: an improved platform for comparative genomics.</title>
        <authorList>
            <person name="Stevens L."/>
            <person name="Andersen E."/>
        </authorList>
    </citation>
    <scope>NUCLEOTIDE SEQUENCE [LARGE SCALE GENOMIC DNA]</scope>
    <source>
        <strain evidence="3">VX34</strain>
        <tissue evidence="3">Whole-organism</tissue>
    </source>
</reference>
<dbReference type="EMBL" id="CP092625">
    <property type="protein sequence ID" value="UMM44321.1"/>
    <property type="molecule type" value="Genomic_DNA"/>
</dbReference>
<evidence type="ECO:0000313" key="3">
    <source>
        <dbReference type="EMBL" id="UMM44321.1"/>
    </source>
</evidence>
<keyword evidence="1" id="KW-1133">Transmembrane helix</keyword>
<dbReference type="Proteomes" id="UP000827892">
    <property type="component" value="Chromosome X"/>
</dbReference>
<dbReference type="Proteomes" id="UP000829354">
    <property type="component" value="Chromosome X"/>
</dbReference>
<gene>
    <name evidence="2" type="ORF">L3Y34_013659</name>
    <name evidence="3" type="ORF">L5515_019484</name>
</gene>
<dbReference type="EMBL" id="CP090896">
    <property type="protein sequence ID" value="ULT85103.1"/>
    <property type="molecule type" value="Genomic_DNA"/>
</dbReference>
<evidence type="ECO:0000313" key="4">
    <source>
        <dbReference type="Proteomes" id="UP000827892"/>
    </source>
</evidence>
<proteinExistence type="predicted"/>
<keyword evidence="1" id="KW-0812">Transmembrane</keyword>
<protein>
    <submittedName>
        <fullName evidence="2">Uncharacterized protein</fullName>
    </submittedName>
</protein>
<organism evidence="2 4">
    <name type="scientific">Caenorhabditis briggsae</name>
    <dbReference type="NCBI Taxonomy" id="6238"/>
    <lineage>
        <taxon>Eukaryota</taxon>
        <taxon>Metazoa</taxon>
        <taxon>Ecdysozoa</taxon>
        <taxon>Nematoda</taxon>
        <taxon>Chromadorea</taxon>
        <taxon>Rhabditida</taxon>
        <taxon>Rhabditina</taxon>
        <taxon>Rhabditomorpha</taxon>
        <taxon>Rhabditoidea</taxon>
        <taxon>Rhabditidae</taxon>
        <taxon>Peloderinae</taxon>
        <taxon>Caenorhabditis</taxon>
    </lineage>
</organism>
<reference evidence="2 4" key="2">
    <citation type="submission" date="2022-05" db="EMBL/GenBank/DDBJ databases">
        <title>Chromosome-level reference genomes for two strains of Caenorhabditis briggsae: an improved platform for comparative genomics.</title>
        <authorList>
            <person name="Stevens L."/>
            <person name="Andersen E.C."/>
        </authorList>
    </citation>
    <scope>NUCLEOTIDE SEQUENCE [LARGE SCALE GENOMIC DNA]</scope>
    <source>
        <strain evidence="2">QX1410_ONT</strain>
        <tissue evidence="2">Whole-organism</tissue>
    </source>
</reference>
<keyword evidence="1" id="KW-0472">Membrane</keyword>
<evidence type="ECO:0000256" key="1">
    <source>
        <dbReference type="SAM" id="Phobius"/>
    </source>
</evidence>
<accession>A0AAE9CY56</accession>
<sequence>MLEDYISPDALEKRFTKLELEVIVLTCAIFIFLVFATIVFCFRHTLLFAIARNSRNLKDHVHNSWFNYRMERNRQAGRQFESHAPVAEWREIERKQKAEVARQKANAEKIRADAARTGTFTGIRSV</sequence>
<dbReference type="AlphaFoldDB" id="A0AAE9CY56"/>
<evidence type="ECO:0000313" key="2">
    <source>
        <dbReference type="EMBL" id="ULT85103.1"/>
    </source>
</evidence>
<name>A0AAE9CY56_CAEBR</name>
<keyword evidence="5" id="KW-1185">Reference proteome</keyword>
<evidence type="ECO:0000313" key="5">
    <source>
        <dbReference type="Proteomes" id="UP000829354"/>
    </source>
</evidence>
<feature type="transmembrane region" description="Helical" evidence="1">
    <location>
        <begin position="20"/>
        <end position="42"/>
    </location>
</feature>